<accession>A0ACB9SW26</accession>
<comment type="caution">
    <text evidence="1">The sequence shown here is derived from an EMBL/GenBank/DDBJ whole genome shotgun (WGS) entry which is preliminary data.</text>
</comment>
<reference evidence="1" key="1">
    <citation type="submission" date="2022-04" db="EMBL/GenBank/DDBJ databases">
        <title>Chromosome-scale genome assembly of Holotrichia oblita Faldermann.</title>
        <authorList>
            <person name="Rongchong L."/>
        </authorList>
    </citation>
    <scope>NUCLEOTIDE SEQUENCE</scope>
    <source>
        <strain evidence="1">81SQS9</strain>
    </source>
</reference>
<evidence type="ECO:0000313" key="2">
    <source>
        <dbReference type="Proteomes" id="UP001056778"/>
    </source>
</evidence>
<dbReference type="Proteomes" id="UP001056778">
    <property type="component" value="Chromosome 7"/>
</dbReference>
<sequence>MFHGGTNWGFMNGANIEDDSTDNGAMLHDTSSYDYDAPLAENGDYTDKYYSLVDIIKQYNEVETLLPDFPINSTCGLRFRGHHRFTHKQRCWTELRLHSLQEENLGIPANSILKIEGRVCDTVMVLINGELKSKILEEVSDLDGFGCGDGKIRVSIWAMRNMKMQL</sequence>
<name>A0ACB9SW26_HOLOL</name>
<evidence type="ECO:0000313" key="1">
    <source>
        <dbReference type="EMBL" id="KAI4458761.1"/>
    </source>
</evidence>
<organism evidence="1 2">
    <name type="scientific">Holotrichia oblita</name>
    <name type="common">Chafer beetle</name>
    <dbReference type="NCBI Taxonomy" id="644536"/>
    <lineage>
        <taxon>Eukaryota</taxon>
        <taxon>Metazoa</taxon>
        <taxon>Ecdysozoa</taxon>
        <taxon>Arthropoda</taxon>
        <taxon>Hexapoda</taxon>
        <taxon>Insecta</taxon>
        <taxon>Pterygota</taxon>
        <taxon>Neoptera</taxon>
        <taxon>Endopterygota</taxon>
        <taxon>Coleoptera</taxon>
        <taxon>Polyphaga</taxon>
        <taxon>Scarabaeiformia</taxon>
        <taxon>Scarabaeidae</taxon>
        <taxon>Melolonthinae</taxon>
        <taxon>Holotrichia</taxon>
    </lineage>
</organism>
<protein>
    <submittedName>
        <fullName evidence="1">Beta-galactosidase related</fullName>
    </submittedName>
</protein>
<dbReference type="EMBL" id="CM043021">
    <property type="protein sequence ID" value="KAI4458761.1"/>
    <property type="molecule type" value="Genomic_DNA"/>
</dbReference>
<keyword evidence="2" id="KW-1185">Reference proteome</keyword>
<gene>
    <name evidence="1" type="ORF">MML48_7g00022116</name>
</gene>
<proteinExistence type="predicted"/>